<protein>
    <submittedName>
        <fullName evidence="2">Uncharacterized protein</fullName>
    </submittedName>
</protein>
<evidence type="ECO:0000313" key="2">
    <source>
        <dbReference type="EMBL" id="KAK4522412.1"/>
    </source>
</evidence>
<comment type="caution">
    <text evidence="2">The sequence shown here is derived from an EMBL/GenBank/DDBJ whole genome shotgun (WGS) entry which is preliminary data.</text>
</comment>
<accession>A0AAV9I4R3</accession>
<dbReference type="Proteomes" id="UP001300502">
    <property type="component" value="Unassembled WGS sequence"/>
</dbReference>
<sequence length="405" mass="47194">MNGFSLRLLDNEVARQWLMCRKELYIPAHIIESSVGICGDTYYGGERERMHFLMRPIGVVDNIMLGLKLGATYPFALPKNFDGVPLCRRFAVDLESLEKLEFHWFSNDTLLVDWMQFPSEQERLRYLVLFEAPPIGKRPAKLLRSTEVVSLKDSLFSGQLRVETIEGELHEWSSSTFSLSTDEQNVFHEGVSYISRALGLFHGSLRTTVYDEDGKPLYTYDSIVPIETGIHVVRSSKTEYLKTLEMQRHCVYRPIEDMCQLYGVEMPSGKLRMLLEKEQYMWIYRFYDEKVVQAAIYRRLRKKKMLRKHLQGISSSSEKCKNEKNKWQNNPSGKQSKDYEPVPVVSATNEKHFSLQENIRSELFPWSIEEEFVSSRNDVLLDQSVERDLFLFFDNKVATKDSNVV</sequence>
<keyword evidence="4" id="KW-1185">Reference proteome</keyword>
<reference evidence="2 4" key="1">
    <citation type="submission" date="2022-07" db="EMBL/GenBank/DDBJ databases">
        <title>Genome-wide signatures of adaptation to extreme environments.</title>
        <authorList>
            <person name="Cho C.H."/>
            <person name="Yoon H.S."/>
        </authorList>
    </citation>
    <scope>NUCLEOTIDE SEQUENCE [LARGE SCALE GENOMIC DNA]</scope>
    <source>
        <strain evidence="2 4">108.79 E11</strain>
    </source>
</reference>
<name>A0AAV9I4R3_9RHOD</name>
<evidence type="ECO:0000256" key="1">
    <source>
        <dbReference type="SAM" id="MobiDB-lite"/>
    </source>
</evidence>
<feature type="region of interest" description="Disordered" evidence="1">
    <location>
        <begin position="311"/>
        <end position="341"/>
    </location>
</feature>
<dbReference type="AlphaFoldDB" id="A0AAV9I4R3"/>
<evidence type="ECO:0000313" key="4">
    <source>
        <dbReference type="Proteomes" id="UP001300502"/>
    </source>
</evidence>
<evidence type="ECO:0000313" key="3">
    <source>
        <dbReference type="EMBL" id="KAK4524809.1"/>
    </source>
</evidence>
<dbReference type="EMBL" id="JANCYU010000026">
    <property type="protein sequence ID" value="KAK4524809.1"/>
    <property type="molecule type" value="Genomic_DNA"/>
</dbReference>
<organism evidence="2 4">
    <name type="scientific">Galdieria yellowstonensis</name>
    <dbReference type="NCBI Taxonomy" id="3028027"/>
    <lineage>
        <taxon>Eukaryota</taxon>
        <taxon>Rhodophyta</taxon>
        <taxon>Bangiophyceae</taxon>
        <taxon>Galdieriales</taxon>
        <taxon>Galdieriaceae</taxon>
        <taxon>Galdieria</taxon>
    </lineage>
</organism>
<gene>
    <name evidence="2" type="ORF">GAYE_HTGSCF06PCTG21G0299</name>
    <name evidence="3" type="ORF">GAYE_SCF06G2712</name>
</gene>
<dbReference type="EMBL" id="JANCYU010000004">
    <property type="protein sequence ID" value="KAK4522412.1"/>
    <property type="molecule type" value="Genomic_DNA"/>
</dbReference>
<proteinExistence type="predicted"/>